<evidence type="ECO:0000313" key="2">
    <source>
        <dbReference type="EMBL" id="EKE73083.1"/>
    </source>
</evidence>
<dbReference type="Proteomes" id="UP000006755">
    <property type="component" value="Unassembled WGS sequence"/>
</dbReference>
<dbReference type="RefSeq" id="WP_008484782.1">
    <property type="nucleotide sequence ID" value="NZ_AMRI01000013.1"/>
</dbReference>
<evidence type="ECO:0000313" key="3">
    <source>
        <dbReference type="Proteomes" id="UP000006755"/>
    </source>
</evidence>
<sequence>MRKALLFTAFSMLLSGCVQTETKVQDKPQFDVVVTQVNLEESAVKSEVLHKLQSIAVADLSAFLVNTSPENQRLYKSVVKNTLDLLAEDTRYRLVGPANFAKQLNDMKVSLDLNSMSQDEVNQILAKAAYAMGVHGVVVVSLEDGKGDTRWLETPKDANVSAAMRVLRTRIYMPLWEQREALAWVDVNNGLGNVNDAALDEEVKGFVQPLVQALRSDYRN</sequence>
<dbReference type="AlphaFoldDB" id="K2JDA2"/>
<accession>K2JDA2</accession>
<proteinExistence type="predicted"/>
<gene>
    <name evidence="2" type="ORF">B3C1_10717</name>
</gene>
<protein>
    <recommendedName>
        <fullName evidence="4">Lipoprotein</fullName>
    </recommendedName>
</protein>
<feature type="chain" id="PRO_5003859118" description="Lipoprotein" evidence="1">
    <location>
        <begin position="21"/>
        <end position="220"/>
    </location>
</feature>
<feature type="signal peptide" evidence="1">
    <location>
        <begin position="1"/>
        <end position="20"/>
    </location>
</feature>
<dbReference type="STRING" id="745411.B3C1_10717"/>
<evidence type="ECO:0008006" key="4">
    <source>
        <dbReference type="Google" id="ProtNLM"/>
    </source>
</evidence>
<keyword evidence="3" id="KW-1185">Reference proteome</keyword>
<dbReference type="EMBL" id="AMRI01000013">
    <property type="protein sequence ID" value="EKE73083.1"/>
    <property type="molecule type" value="Genomic_DNA"/>
</dbReference>
<dbReference type="OrthoDB" id="7060268at2"/>
<reference evidence="2 3" key="1">
    <citation type="journal article" date="2012" name="J. Bacteriol.">
        <title>Genome Sequence of Gallaecimonas xiamenensis Type Strain 3-C-1.</title>
        <authorList>
            <person name="Lai Q."/>
            <person name="Wang L."/>
            <person name="Wang W."/>
            <person name="Shao Z."/>
        </authorList>
    </citation>
    <scope>NUCLEOTIDE SEQUENCE [LARGE SCALE GENOMIC DNA]</scope>
    <source>
        <strain evidence="2 3">3-C-1</strain>
    </source>
</reference>
<organism evidence="2 3">
    <name type="scientific">Gallaecimonas xiamenensis 3-C-1</name>
    <dbReference type="NCBI Taxonomy" id="745411"/>
    <lineage>
        <taxon>Bacteria</taxon>
        <taxon>Pseudomonadati</taxon>
        <taxon>Pseudomonadota</taxon>
        <taxon>Gammaproteobacteria</taxon>
        <taxon>Enterobacterales</taxon>
        <taxon>Gallaecimonadaceae</taxon>
        <taxon>Gallaecimonas</taxon>
    </lineage>
</organism>
<dbReference type="PROSITE" id="PS51257">
    <property type="entry name" value="PROKAR_LIPOPROTEIN"/>
    <property type="match status" value="1"/>
</dbReference>
<dbReference type="eggNOG" id="ENOG502ZK14">
    <property type="taxonomic scope" value="Bacteria"/>
</dbReference>
<keyword evidence="1" id="KW-0732">Signal</keyword>
<comment type="caution">
    <text evidence="2">The sequence shown here is derived from an EMBL/GenBank/DDBJ whole genome shotgun (WGS) entry which is preliminary data.</text>
</comment>
<evidence type="ECO:0000256" key="1">
    <source>
        <dbReference type="SAM" id="SignalP"/>
    </source>
</evidence>
<name>K2JDA2_9GAMM</name>